<accession>A0A5C6DR97</accession>
<evidence type="ECO:0000313" key="1">
    <source>
        <dbReference type="EMBL" id="TWU37526.1"/>
    </source>
</evidence>
<dbReference type="Proteomes" id="UP000315471">
    <property type="component" value="Unassembled WGS sequence"/>
</dbReference>
<dbReference type="EMBL" id="SJPY01000007">
    <property type="protein sequence ID" value="TWU37526.1"/>
    <property type="molecule type" value="Genomic_DNA"/>
</dbReference>
<proteinExistence type="predicted"/>
<reference evidence="1 2" key="1">
    <citation type="submission" date="2019-02" db="EMBL/GenBank/DDBJ databases">
        <title>Deep-cultivation of Planctomycetes and their phenomic and genomic characterization uncovers novel biology.</title>
        <authorList>
            <person name="Wiegand S."/>
            <person name="Jogler M."/>
            <person name="Boedeker C."/>
            <person name="Pinto D."/>
            <person name="Vollmers J."/>
            <person name="Rivas-Marin E."/>
            <person name="Kohn T."/>
            <person name="Peeters S.H."/>
            <person name="Heuer A."/>
            <person name="Rast P."/>
            <person name="Oberbeckmann S."/>
            <person name="Bunk B."/>
            <person name="Jeske O."/>
            <person name="Meyerdierks A."/>
            <person name="Storesund J.E."/>
            <person name="Kallscheuer N."/>
            <person name="Luecker S."/>
            <person name="Lage O.M."/>
            <person name="Pohl T."/>
            <person name="Merkel B.J."/>
            <person name="Hornburger P."/>
            <person name="Mueller R.-W."/>
            <person name="Bruemmer F."/>
            <person name="Labrenz M."/>
            <person name="Spormann A.M."/>
            <person name="Op Den Camp H."/>
            <person name="Overmann J."/>
            <person name="Amann R."/>
            <person name="Jetten M.S.M."/>
            <person name="Mascher T."/>
            <person name="Medema M.H."/>
            <person name="Devos D.P."/>
            <person name="Kaster A.-K."/>
            <person name="Ovreas L."/>
            <person name="Rohde M."/>
            <person name="Galperin M.Y."/>
            <person name="Jogler C."/>
        </authorList>
    </citation>
    <scope>NUCLEOTIDE SEQUENCE [LARGE SCALE GENOMIC DNA]</scope>
    <source>
        <strain evidence="1 2">Q31b</strain>
    </source>
</reference>
<organism evidence="1 2">
    <name type="scientific">Novipirellula aureliae</name>
    <dbReference type="NCBI Taxonomy" id="2527966"/>
    <lineage>
        <taxon>Bacteria</taxon>
        <taxon>Pseudomonadati</taxon>
        <taxon>Planctomycetota</taxon>
        <taxon>Planctomycetia</taxon>
        <taxon>Pirellulales</taxon>
        <taxon>Pirellulaceae</taxon>
        <taxon>Novipirellula</taxon>
    </lineage>
</organism>
<name>A0A5C6DR97_9BACT</name>
<comment type="caution">
    <text evidence="1">The sequence shown here is derived from an EMBL/GenBank/DDBJ whole genome shotgun (WGS) entry which is preliminary data.</text>
</comment>
<dbReference type="AlphaFoldDB" id="A0A5C6DR97"/>
<dbReference type="InterPro" id="IPR026349">
    <property type="entry name" value="CHP04255"/>
</dbReference>
<dbReference type="NCBIfam" id="TIGR04255">
    <property type="entry name" value="sporadTIGR04255"/>
    <property type="match status" value="1"/>
</dbReference>
<sequence length="103" mass="12038">MEEFPQAQFLFTSEMEVEERRDGSVPEVKNHQTKLDLVRMRSENNKHVLQLGDDRMAFNLLEGGKDYPGFANLLDETLRHLETYRSIYEPSGTEPVAFWFSII</sequence>
<keyword evidence="2" id="KW-1185">Reference proteome</keyword>
<protein>
    <submittedName>
        <fullName evidence="1">Uncharacterized protein</fullName>
    </submittedName>
</protein>
<evidence type="ECO:0000313" key="2">
    <source>
        <dbReference type="Proteomes" id="UP000315471"/>
    </source>
</evidence>
<gene>
    <name evidence="1" type="ORF">Q31b_43140</name>
</gene>